<evidence type="ECO:0000313" key="3">
    <source>
        <dbReference type="EMBL" id="RUL88877.1"/>
    </source>
</evidence>
<protein>
    <recommendedName>
        <fullName evidence="2">Endonuclease/exonuclease/phosphatase domain-containing protein</fullName>
    </recommendedName>
</protein>
<dbReference type="PANTHER" id="PTHR42834:SF1">
    <property type="entry name" value="ENDONUCLEASE_EXONUCLEASE_PHOSPHATASE FAMILY PROTEIN (AFU_ORTHOLOGUE AFUA_3G09210)"/>
    <property type="match status" value="1"/>
</dbReference>
<dbReference type="SUPFAM" id="SSF56219">
    <property type="entry name" value="DNase I-like"/>
    <property type="match status" value="1"/>
</dbReference>
<reference evidence="3 4" key="1">
    <citation type="submission" date="2018-12" db="EMBL/GenBank/DDBJ databases">
        <authorList>
            <person name="Toschakov S.V."/>
        </authorList>
    </citation>
    <scope>NUCLEOTIDE SEQUENCE [LARGE SCALE GENOMIC DNA]</scope>
    <source>
        <strain evidence="3 4">GM2012</strain>
    </source>
</reference>
<dbReference type="Proteomes" id="UP000280296">
    <property type="component" value="Unassembled WGS sequence"/>
</dbReference>
<dbReference type="OrthoDB" id="7297112at2"/>
<name>A0A432MNX3_9BACT</name>
<dbReference type="RefSeq" id="WP_126724128.1">
    <property type="nucleotide sequence ID" value="NZ_RYZH01000006.1"/>
</dbReference>
<feature type="region of interest" description="Disordered" evidence="1">
    <location>
        <begin position="364"/>
        <end position="386"/>
    </location>
</feature>
<dbReference type="EMBL" id="RYZH01000006">
    <property type="protein sequence ID" value="RUL88877.1"/>
    <property type="molecule type" value="Genomic_DNA"/>
</dbReference>
<gene>
    <name evidence="3" type="ORF">TsocGM_04510</name>
</gene>
<dbReference type="AlphaFoldDB" id="A0A432MNX3"/>
<dbReference type="InterPro" id="IPR036691">
    <property type="entry name" value="Endo/exonu/phosph_ase_sf"/>
</dbReference>
<keyword evidence="4" id="KW-1185">Reference proteome</keyword>
<feature type="compositionally biased region" description="Basic and acidic residues" evidence="1">
    <location>
        <begin position="332"/>
        <end position="345"/>
    </location>
</feature>
<sequence>MSQRPIPTELQALIVRLSRRDPRWLLALLAILVALVLLDRSGGPPDLGPSPSPPAEGYLVVSWNVENLFDDTDDPKNSDPLDSWFARDPSALRRKLDLLADALLTLDGGRGPDVLALVEVENRRAVELLRRALNDRLPTEWRYEGVIHRDNISGRRIEPAVITRLPVDDRATEALADRRLLRGRLIVEGEPLELVVGHWTSRVTDAEGSKRLAYARAMYEAYLELERTDPGLADVLLCGDFNDEPDDDSLRIGLRTSGDASAVLSSARSARPRLYNLMAGRDPERFGTYRYRGRWQILDHLVASPGLLDAEGWALVPDSVRTINTPFLRDDRGGPLRFGDQEHANPRGPSDHFAVAVRLRLPSSRSEGAVPQGEARAGDAPTAVAE</sequence>
<dbReference type="GO" id="GO:0003824">
    <property type="term" value="F:catalytic activity"/>
    <property type="evidence" value="ECO:0007669"/>
    <property type="project" value="InterPro"/>
</dbReference>
<dbReference type="InterPro" id="IPR005135">
    <property type="entry name" value="Endo/exonuclease/phosphatase"/>
</dbReference>
<proteinExistence type="predicted"/>
<feature type="domain" description="Endonuclease/exonuclease/phosphatase" evidence="2">
    <location>
        <begin position="60"/>
        <end position="359"/>
    </location>
</feature>
<dbReference type="Pfam" id="PF19580">
    <property type="entry name" value="Exo_endo_phos_3"/>
    <property type="match status" value="1"/>
</dbReference>
<dbReference type="PANTHER" id="PTHR42834">
    <property type="entry name" value="ENDONUCLEASE/EXONUCLEASE/PHOSPHATASE FAMILY PROTEIN (AFU_ORTHOLOGUE AFUA_3G09210)"/>
    <property type="match status" value="1"/>
</dbReference>
<reference evidence="3 4" key="2">
    <citation type="submission" date="2019-01" db="EMBL/GenBank/DDBJ databases">
        <title>Tautonia sociabilis, a novel thermotolerant planctomycete of Isosphaeraceae family, isolated from a 4000 m deep subterranean habitat.</title>
        <authorList>
            <person name="Kovaleva O.L."/>
            <person name="Elcheninov A.G."/>
            <person name="Van Heerden E."/>
            <person name="Toshchakov S.V."/>
            <person name="Novikov A."/>
            <person name="Bonch-Osmolovskaya E.A."/>
            <person name="Kublanov I.V."/>
        </authorList>
    </citation>
    <scope>NUCLEOTIDE SEQUENCE [LARGE SCALE GENOMIC DNA]</scope>
    <source>
        <strain evidence="3 4">GM2012</strain>
    </source>
</reference>
<organism evidence="3 4">
    <name type="scientific">Tautonia sociabilis</name>
    <dbReference type="NCBI Taxonomy" id="2080755"/>
    <lineage>
        <taxon>Bacteria</taxon>
        <taxon>Pseudomonadati</taxon>
        <taxon>Planctomycetota</taxon>
        <taxon>Planctomycetia</taxon>
        <taxon>Isosphaerales</taxon>
        <taxon>Isosphaeraceae</taxon>
        <taxon>Tautonia</taxon>
    </lineage>
</organism>
<accession>A0A432MNX3</accession>
<comment type="caution">
    <text evidence="3">The sequence shown here is derived from an EMBL/GenBank/DDBJ whole genome shotgun (WGS) entry which is preliminary data.</text>
</comment>
<evidence type="ECO:0000259" key="2">
    <source>
        <dbReference type="Pfam" id="PF19580"/>
    </source>
</evidence>
<evidence type="ECO:0000256" key="1">
    <source>
        <dbReference type="SAM" id="MobiDB-lite"/>
    </source>
</evidence>
<evidence type="ECO:0000313" key="4">
    <source>
        <dbReference type="Proteomes" id="UP000280296"/>
    </source>
</evidence>
<feature type="region of interest" description="Disordered" evidence="1">
    <location>
        <begin position="332"/>
        <end position="351"/>
    </location>
</feature>
<dbReference type="Gene3D" id="3.60.10.10">
    <property type="entry name" value="Endonuclease/exonuclease/phosphatase"/>
    <property type="match status" value="1"/>
</dbReference>